<feature type="region of interest" description="Disordered" evidence="1">
    <location>
        <begin position="31"/>
        <end position="61"/>
    </location>
</feature>
<proteinExistence type="predicted"/>
<dbReference type="Proteomes" id="UP000241421">
    <property type="component" value="Unassembled WGS sequence"/>
</dbReference>
<sequence>MNRHSDALDAVCELAGVRKLNEFKDFTDLEFNMDDFDDEDDEDDEEGDGESEAAADPETGLGYGIDDMAWFDAAEGLVSMKAMRGHVATEGLAGLDAGQNADLLDELDDCIAVLDGPASRAGKFHLAVIG</sequence>
<organism evidence="2 3">
    <name type="scientific">Massilia glaciei</name>
    <dbReference type="NCBI Taxonomy" id="1524097"/>
    <lineage>
        <taxon>Bacteria</taxon>
        <taxon>Pseudomonadati</taxon>
        <taxon>Pseudomonadota</taxon>
        <taxon>Betaproteobacteria</taxon>
        <taxon>Burkholderiales</taxon>
        <taxon>Oxalobacteraceae</taxon>
        <taxon>Telluria group</taxon>
        <taxon>Massilia</taxon>
    </lineage>
</organism>
<accession>A0A2U2HH47</accession>
<protein>
    <submittedName>
        <fullName evidence="2">Uncharacterized protein</fullName>
    </submittedName>
</protein>
<gene>
    <name evidence="2" type="ORF">C7C56_018480</name>
</gene>
<feature type="compositionally biased region" description="Acidic residues" evidence="1">
    <location>
        <begin position="31"/>
        <end position="55"/>
    </location>
</feature>
<evidence type="ECO:0000256" key="1">
    <source>
        <dbReference type="SAM" id="MobiDB-lite"/>
    </source>
</evidence>
<reference evidence="2 3" key="1">
    <citation type="submission" date="2018-04" db="EMBL/GenBank/DDBJ databases">
        <title>Massilia violaceinigra sp. nov., a novel purple-pigmented bacterium isolated from Tianshan glacier, Xinjiang, China.</title>
        <authorList>
            <person name="Wang H."/>
        </authorList>
    </citation>
    <scope>NUCLEOTIDE SEQUENCE [LARGE SCALE GENOMIC DNA]</scope>
    <source>
        <strain evidence="2 3">B448-2</strain>
    </source>
</reference>
<keyword evidence="3" id="KW-1185">Reference proteome</keyword>
<dbReference type="AlphaFoldDB" id="A0A2U2HH47"/>
<name>A0A2U2HH47_9BURK</name>
<dbReference type="EMBL" id="PXWF02000259">
    <property type="protein sequence ID" value="PWF44996.1"/>
    <property type="molecule type" value="Genomic_DNA"/>
</dbReference>
<comment type="caution">
    <text evidence="2">The sequence shown here is derived from an EMBL/GenBank/DDBJ whole genome shotgun (WGS) entry which is preliminary data.</text>
</comment>
<evidence type="ECO:0000313" key="2">
    <source>
        <dbReference type="EMBL" id="PWF44996.1"/>
    </source>
</evidence>
<evidence type="ECO:0000313" key="3">
    <source>
        <dbReference type="Proteomes" id="UP000241421"/>
    </source>
</evidence>